<comment type="caution">
    <text evidence="6">The sequence shown here is derived from an EMBL/GenBank/DDBJ whole genome shotgun (WGS) entry which is preliminary data.</text>
</comment>
<feature type="compositionally biased region" description="Low complexity" evidence="2">
    <location>
        <begin position="49"/>
        <end position="65"/>
    </location>
</feature>
<feature type="transmembrane region" description="Helical" evidence="3">
    <location>
        <begin position="270"/>
        <end position="294"/>
    </location>
</feature>
<evidence type="ECO:0000313" key="6">
    <source>
        <dbReference type="EMBL" id="GAA2587227.1"/>
    </source>
</evidence>
<protein>
    <submittedName>
        <fullName evidence="6">DUF4349 domain-containing protein</fullName>
    </submittedName>
</protein>
<organism evidence="6 7">
    <name type="scientific">Actinomadura fulvescens</name>
    <dbReference type="NCBI Taxonomy" id="46160"/>
    <lineage>
        <taxon>Bacteria</taxon>
        <taxon>Bacillati</taxon>
        <taxon>Actinomycetota</taxon>
        <taxon>Actinomycetes</taxon>
        <taxon>Streptosporangiales</taxon>
        <taxon>Thermomonosporaceae</taxon>
        <taxon>Actinomadura</taxon>
    </lineage>
</organism>
<evidence type="ECO:0000256" key="1">
    <source>
        <dbReference type="SAM" id="Coils"/>
    </source>
</evidence>
<evidence type="ECO:0000313" key="7">
    <source>
        <dbReference type="Proteomes" id="UP001501509"/>
    </source>
</evidence>
<feature type="region of interest" description="Disordered" evidence="2">
    <location>
        <begin position="300"/>
        <end position="319"/>
    </location>
</feature>
<dbReference type="PROSITE" id="PS51257">
    <property type="entry name" value="PROKAR_LIPOPROTEIN"/>
    <property type="match status" value="1"/>
</dbReference>
<feature type="chain" id="PRO_5046098591" evidence="4">
    <location>
        <begin position="26"/>
        <end position="319"/>
    </location>
</feature>
<feature type="compositionally biased region" description="Low complexity" evidence="2">
    <location>
        <begin position="304"/>
        <end position="319"/>
    </location>
</feature>
<evidence type="ECO:0000259" key="5">
    <source>
        <dbReference type="Pfam" id="PF14257"/>
    </source>
</evidence>
<feature type="coiled-coil region" evidence="1">
    <location>
        <begin position="199"/>
        <end position="226"/>
    </location>
</feature>
<evidence type="ECO:0000256" key="3">
    <source>
        <dbReference type="SAM" id="Phobius"/>
    </source>
</evidence>
<evidence type="ECO:0000256" key="4">
    <source>
        <dbReference type="SAM" id="SignalP"/>
    </source>
</evidence>
<keyword evidence="4" id="KW-0732">Signal</keyword>
<accession>A0ABN3PNG1</accession>
<keyword evidence="3" id="KW-0472">Membrane</keyword>
<keyword evidence="1" id="KW-0175">Coiled coil</keyword>
<reference evidence="6 7" key="1">
    <citation type="journal article" date="2019" name="Int. J. Syst. Evol. Microbiol.">
        <title>The Global Catalogue of Microorganisms (GCM) 10K type strain sequencing project: providing services to taxonomists for standard genome sequencing and annotation.</title>
        <authorList>
            <consortium name="The Broad Institute Genomics Platform"/>
            <consortium name="The Broad Institute Genome Sequencing Center for Infectious Disease"/>
            <person name="Wu L."/>
            <person name="Ma J."/>
        </authorList>
    </citation>
    <scope>NUCLEOTIDE SEQUENCE [LARGE SCALE GENOMIC DNA]</scope>
    <source>
        <strain evidence="6 7">JCM 6833</strain>
    </source>
</reference>
<keyword evidence="3" id="KW-0812">Transmembrane</keyword>
<dbReference type="Proteomes" id="UP001501509">
    <property type="component" value="Unassembled WGS sequence"/>
</dbReference>
<evidence type="ECO:0000256" key="2">
    <source>
        <dbReference type="SAM" id="MobiDB-lite"/>
    </source>
</evidence>
<dbReference type="RefSeq" id="WP_344539867.1">
    <property type="nucleotide sequence ID" value="NZ_BAAATD010000002.1"/>
</dbReference>
<name>A0ABN3PNG1_9ACTN</name>
<feature type="region of interest" description="Disordered" evidence="2">
    <location>
        <begin position="34"/>
        <end position="82"/>
    </location>
</feature>
<proteinExistence type="predicted"/>
<dbReference type="EMBL" id="BAAATD010000002">
    <property type="protein sequence ID" value="GAA2587227.1"/>
    <property type="molecule type" value="Genomic_DNA"/>
</dbReference>
<dbReference type="Pfam" id="PF14257">
    <property type="entry name" value="DUF4349"/>
    <property type="match status" value="1"/>
</dbReference>
<dbReference type="InterPro" id="IPR025645">
    <property type="entry name" value="DUF4349"/>
</dbReference>
<feature type="domain" description="DUF4349" evidence="5">
    <location>
        <begin position="85"/>
        <end position="290"/>
    </location>
</feature>
<keyword evidence="3" id="KW-1133">Transmembrane helix</keyword>
<gene>
    <name evidence="6" type="ORF">GCM10010411_20020</name>
</gene>
<feature type="signal peptide" evidence="4">
    <location>
        <begin position="1"/>
        <end position="25"/>
    </location>
</feature>
<keyword evidence="7" id="KW-1185">Reference proteome</keyword>
<sequence length="319" mass="33556">MRTVRRVRYALCAVVVLPLAGGLLVGCGGGDNPGSASSAGNPAPQEARASSAPGTSGGDADSSGGQKQRMNGANPAKLDPYPAGRSVIYQSDLRVRAQNVDAATTRAKQLVTAAEGYVDNESSTSEPVGATLTFKIPADRYPAVLDQLAGQLGTKLSLRQRAEDVTGEVADVDSRVRSAQATLGSFRKLLDKARTVGEVMNVEQEISQRQADLEALQARQKSLQQRTRFATVTLAVEAPKVAQKTGTSREGFLGGLEGGWDAFTAFVSGVLLVLGWLLPFLIPLSLIAAVALALRRRMKREKAPSSSPESSESSESSSE</sequence>